<feature type="signal peptide" evidence="14">
    <location>
        <begin position="1"/>
        <end position="23"/>
    </location>
</feature>
<evidence type="ECO:0000259" key="16">
    <source>
        <dbReference type="PROSITE" id="PS51294"/>
    </source>
</evidence>
<feature type="compositionally biased region" description="Low complexity" evidence="12">
    <location>
        <begin position="709"/>
        <end position="722"/>
    </location>
</feature>
<dbReference type="Pfam" id="PF23603">
    <property type="entry name" value="Ubiquitin_TPR1"/>
    <property type="match status" value="1"/>
</dbReference>
<evidence type="ECO:0000256" key="2">
    <source>
        <dbReference type="ARBA" id="ARBA00004167"/>
    </source>
</evidence>
<keyword evidence="8" id="KW-0238">DNA-binding</keyword>
<dbReference type="PANTHER" id="PTHR21717:SF70">
    <property type="entry name" value="TELOMERE REPEAT-BINDING PROTEIN 2-RELATED"/>
    <property type="match status" value="1"/>
</dbReference>
<evidence type="ECO:0000256" key="3">
    <source>
        <dbReference type="ARBA" id="ARBA00022614"/>
    </source>
</evidence>
<evidence type="ECO:0000256" key="12">
    <source>
        <dbReference type="SAM" id="MobiDB-lite"/>
    </source>
</evidence>
<evidence type="ECO:0000256" key="6">
    <source>
        <dbReference type="ARBA" id="ARBA00022737"/>
    </source>
</evidence>
<keyword evidence="6" id="KW-0677">Repeat</keyword>
<dbReference type="InterPro" id="IPR001611">
    <property type="entry name" value="Leu-rich_rpt"/>
</dbReference>
<feature type="region of interest" description="Disordered" evidence="12">
    <location>
        <begin position="1111"/>
        <end position="1140"/>
    </location>
</feature>
<gene>
    <name evidence="17" type="ORF">AT9943_LOCUS594</name>
</gene>
<name>A0A7G2DTL7_ARATH</name>
<dbReference type="PANTHER" id="PTHR21717">
    <property type="entry name" value="TELOMERIC REPEAT BINDING PROTEIN"/>
    <property type="match status" value="1"/>
</dbReference>
<dbReference type="CDD" id="cd11660">
    <property type="entry name" value="SANT_TRF"/>
    <property type="match status" value="1"/>
</dbReference>
<dbReference type="InterPro" id="IPR032675">
    <property type="entry name" value="LRR_dom_sf"/>
</dbReference>
<keyword evidence="4 13" id="KW-0812">Transmembrane</keyword>
<dbReference type="GO" id="GO:0042162">
    <property type="term" value="F:telomeric DNA binding"/>
    <property type="evidence" value="ECO:0007669"/>
    <property type="project" value="UniProtKB-ARBA"/>
</dbReference>
<evidence type="ECO:0000256" key="13">
    <source>
        <dbReference type="SAM" id="Phobius"/>
    </source>
</evidence>
<organism evidence="17 18">
    <name type="scientific">Arabidopsis thaliana</name>
    <name type="common">Mouse-ear cress</name>
    <dbReference type="NCBI Taxonomy" id="3702"/>
    <lineage>
        <taxon>Eukaryota</taxon>
        <taxon>Viridiplantae</taxon>
        <taxon>Streptophyta</taxon>
        <taxon>Embryophyta</taxon>
        <taxon>Tracheophyta</taxon>
        <taxon>Spermatophyta</taxon>
        <taxon>Magnoliopsida</taxon>
        <taxon>eudicotyledons</taxon>
        <taxon>Gunneridae</taxon>
        <taxon>Pentapetalae</taxon>
        <taxon>rosids</taxon>
        <taxon>malvids</taxon>
        <taxon>Brassicales</taxon>
        <taxon>Brassicaceae</taxon>
        <taxon>Camelineae</taxon>
        <taxon>Arabidopsis</taxon>
    </lineage>
</organism>
<keyword evidence="5 14" id="KW-0732">Signal</keyword>
<evidence type="ECO:0000256" key="11">
    <source>
        <dbReference type="ARBA" id="ARBA00023242"/>
    </source>
</evidence>
<dbReference type="EMBL" id="LR881466">
    <property type="protein sequence ID" value="CAD5312017.1"/>
    <property type="molecule type" value="Genomic_DNA"/>
</dbReference>
<feature type="transmembrane region" description="Helical" evidence="13">
    <location>
        <begin position="506"/>
        <end position="528"/>
    </location>
</feature>
<evidence type="ECO:0000256" key="10">
    <source>
        <dbReference type="ARBA" id="ARBA00023170"/>
    </source>
</evidence>
<feature type="region of interest" description="Disordered" evidence="12">
    <location>
        <begin position="709"/>
        <end position="729"/>
    </location>
</feature>
<dbReference type="FunFam" id="3.80.10.10:FF:000129">
    <property type="entry name" value="Leucine-rich repeat receptor-like kinase"/>
    <property type="match status" value="1"/>
</dbReference>
<evidence type="ECO:0000256" key="8">
    <source>
        <dbReference type="ARBA" id="ARBA00023125"/>
    </source>
</evidence>
<feature type="chain" id="PRO_5028961514" evidence="14">
    <location>
        <begin position="24"/>
        <end position="1281"/>
    </location>
</feature>
<comment type="subcellular location">
    <subcellularLocation>
        <location evidence="2">Membrane</location>
        <topology evidence="2">Single-pass membrane protein</topology>
    </subcellularLocation>
    <subcellularLocation>
        <location evidence="1">Nucleus</location>
    </subcellularLocation>
</comment>
<keyword evidence="9 13" id="KW-0472">Membrane</keyword>
<evidence type="ECO:0000259" key="15">
    <source>
        <dbReference type="PROSITE" id="PS50090"/>
    </source>
</evidence>
<dbReference type="InterPro" id="IPR057625">
    <property type="entry name" value="TPR1-6-like_ubiquitin"/>
</dbReference>
<feature type="compositionally biased region" description="Polar residues" evidence="12">
    <location>
        <begin position="960"/>
        <end position="976"/>
    </location>
</feature>
<dbReference type="PROSITE" id="PS51294">
    <property type="entry name" value="HTH_MYB"/>
    <property type="match status" value="1"/>
</dbReference>
<keyword evidence="3" id="KW-0433">Leucine-rich repeat</keyword>
<dbReference type="GO" id="GO:0016020">
    <property type="term" value="C:membrane"/>
    <property type="evidence" value="ECO:0007669"/>
    <property type="project" value="UniProtKB-SubCell"/>
</dbReference>
<evidence type="ECO:0000313" key="17">
    <source>
        <dbReference type="EMBL" id="CAD5312017.1"/>
    </source>
</evidence>
<protein>
    <submittedName>
        <fullName evidence="17">(thale cress) hypothetical protein</fullName>
    </submittedName>
</protein>
<keyword evidence="7 13" id="KW-1133">Transmembrane helix</keyword>
<dbReference type="Gene3D" id="3.80.10.10">
    <property type="entry name" value="Ribonuclease Inhibitor"/>
    <property type="match status" value="1"/>
</dbReference>
<dbReference type="GO" id="GO:0005634">
    <property type="term" value="C:nucleus"/>
    <property type="evidence" value="ECO:0007669"/>
    <property type="project" value="UniProtKB-SubCell"/>
</dbReference>
<dbReference type="SMART" id="SM00717">
    <property type="entry name" value="SANT"/>
    <property type="match status" value="1"/>
</dbReference>
<dbReference type="SUPFAM" id="SSF52058">
    <property type="entry name" value="L domain-like"/>
    <property type="match status" value="1"/>
</dbReference>
<dbReference type="InterPro" id="IPR017930">
    <property type="entry name" value="Myb_dom"/>
</dbReference>
<keyword evidence="11" id="KW-0539">Nucleus</keyword>
<keyword evidence="10" id="KW-0675">Receptor</keyword>
<dbReference type="InterPro" id="IPR001005">
    <property type="entry name" value="SANT/Myb"/>
</dbReference>
<dbReference type="InterPro" id="IPR009057">
    <property type="entry name" value="Homeodomain-like_sf"/>
</dbReference>
<accession>A0A7G2DTL7</accession>
<dbReference type="PROSITE" id="PS50090">
    <property type="entry name" value="MYB_LIKE"/>
    <property type="match status" value="1"/>
</dbReference>
<dbReference type="SUPFAM" id="SSF46689">
    <property type="entry name" value="Homeodomain-like"/>
    <property type="match status" value="1"/>
</dbReference>
<evidence type="ECO:0000256" key="7">
    <source>
        <dbReference type="ARBA" id="ARBA00022989"/>
    </source>
</evidence>
<evidence type="ECO:0000256" key="5">
    <source>
        <dbReference type="ARBA" id="ARBA00022729"/>
    </source>
</evidence>
<evidence type="ECO:0000256" key="14">
    <source>
        <dbReference type="SAM" id="SignalP"/>
    </source>
</evidence>
<dbReference type="Gene3D" id="1.10.246.220">
    <property type="match status" value="1"/>
</dbReference>
<dbReference type="Pfam" id="PF12819">
    <property type="entry name" value="Malectin_like"/>
    <property type="match status" value="1"/>
</dbReference>
<evidence type="ECO:0000313" key="18">
    <source>
        <dbReference type="Proteomes" id="UP000516314"/>
    </source>
</evidence>
<evidence type="ECO:0000256" key="4">
    <source>
        <dbReference type="ARBA" id="ARBA00022692"/>
    </source>
</evidence>
<dbReference type="InterPro" id="IPR024788">
    <property type="entry name" value="Malectin-like_Carb-bd_dom"/>
</dbReference>
<feature type="domain" description="HTH myb-type" evidence="16">
    <location>
        <begin position="1174"/>
        <end position="1233"/>
    </location>
</feature>
<feature type="domain" description="Myb-like" evidence="15">
    <location>
        <begin position="1174"/>
        <end position="1229"/>
    </location>
</feature>
<dbReference type="Proteomes" id="UP000516314">
    <property type="component" value="Chromosome 1"/>
</dbReference>
<sequence length="1281" mass="143109">MDTCTRLLFAACATLSILHLVQSQNQQGFISLDCGLASNESPYNEANSNLTYISDADFIQGGKTGNVQKDLLMKLRKPYTVLRYFPDGIRNCYSLNVKQDTNYLIRVMFRYGNYDGLNNSPRFDLYLGPNIWTTIDMGKSGDGVLEEIIHITRSNILDICLVKTGTSTPMISSIELRPLLYDAYIAQTGSLRNYNRFYFTDSNNYIRYPQDVHDRIWVPLILPEWTHINTSHHVIDSIDGYDPPQDVLRTGAMPANASDPMTITWNLKTATDQVYGYIYIAEIMEVPANETREFEVVVNNKVHFDPFRPTRFEAQVMFNNVPLTCEGGFCRLQLIKTPKSTLPPLMNAFEIFTGIEFPQSETNQNDVIAVKNIQASYGLNRISWQGDPCVPKQFLWTGLSCNVIDVSTPPRIVKLDLSSSGLNGVIPPSIQNLTQLQELDLSQNNLTGKVPEFLAKMKYLLVINLSGNKLSGLVPQALLDRKKEGLKLLVDENMICVSCGTRFPTAAVAASVSAVAIIILVLVLIFVLRRRKPSAGKVTRSSFKSENRRFTYSDVNKMTNNFQVVIGKGGFGVVYQGKPGCSVLSWPIRLKIALESAIDPSFRSKFPAFRRTIQFGFSAAGRSDRDNTWPNQGEVRETVVVTQEGRRRTGLQGGVYWPDYGFNGYEVPHTPRAARSPRKSAFKKKSENHQISSFDLLAAVAGKLLLEGGNSSSSSNNTSGNNEDQCAVKKEPLNGGDIMVEEETTNSDHDNNNAERSFFVSEILQKSHEMQSFNRSPSPLKEFHFGSSSGITSDSSEKFETQELAYDESKINNGDCYRSESNDKKSMLGGLNFEAKLSRNVVGKDEKHIGSGFRKPIPQNPSTCSDDVDLHGKENDDGENFSACYRTKSFRSTLRIGDRRIRKVWASKYCKVPPKLKDTTVTNSDLDLKSDYYSKKHCLKSLRSERNYPIKKRRYFDGYTASQSEETNKNEGQSGSPRKASAFLSSVACQKQPAAFQSPRDSNNVKLGIKSFRVPELFIEIPETATVGSLKRTVLEAVTSILGGGLRIGVLVHGKKVRDDSKMLLQTGLSLDTLSDTLGFCLEPNPPQSTKPLSPEDSDFARPCNVPHTLTRCLPSPGKHTKPSNSVESDLDSKPSAPNRGKTIYSRALIPVSPLHAQALTVVPPRKTKRSEVAQRRIRRPFSVAEVEALVQAVERLGTGRWRDVKLRAFDNAKHRTYVDLKDKWKTLVHTARISPQQRRGEPVPQDLLDRVLTAHAYWSQQQGKHQLLEGPQQLETSLGL</sequence>
<proteinExistence type="predicted"/>
<evidence type="ECO:0000256" key="9">
    <source>
        <dbReference type="ARBA" id="ARBA00023136"/>
    </source>
</evidence>
<feature type="region of interest" description="Disordered" evidence="12">
    <location>
        <begin position="959"/>
        <end position="978"/>
    </location>
</feature>
<evidence type="ECO:0000256" key="1">
    <source>
        <dbReference type="ARBA" id="ARBA00004123"/>
    </source>
</evidence>
<dbReference type="Pfam" id="PF13855">
    <property type="entry name" value="LRR_8"/>
    <property type="match status" value="1"/>
</dbReference>
<reference evidence="17 18" key="1">
    <citation type="submission" date="2020-09" db="EMBL/GenBank/DDBJ databases">
        <authorList>
            <person name="Ashkenazy H."/>
        </authorList>
    </citation>
    <scope>NUCLEOTIDE SEQUENCE [LARGE SCALE GENOMIC DNA]</scope>
    <source>
        <strain evidence="18">cv. Cdm-0</strain>
    </source>
</reference>
<dbReference type="Gene3D" id="3.30.200.20">
    <property type="entry name" value="Phosphorylase Kinase, domain 1"/>
    <property type="match status" value="1"/>
</dbReference>
<dbReference type="InterPro" id="IPR031105">
    <property type="entry name" value="TRP_plant"/>
</dbReference>